<evidence type="ECO:0000313" key="2">
    <source>
        <dbReference type="Proteomes" id="UP001289645"/>
    </source>
</evidence>
<accession>A0ACC6MQ14</accession>
<keyword evidence="2" id="KW-1185">Reference proteome</keyword>
<evidence type="ECO:0000313" key="1">
    <source>
        <dbReference type="EMBL" id="MDZ5089084.1"/>
    </source>
</evidence>
<name>A0ACC6MQ14_MYCPF</name>
<reference evidence="1 2" key="1">
    <citation type="journal article" date="2021" name="Chemosphere">
        <title>Bioballs carrying a syntrophic Rhodococcus and Mycolicibacterium consortium for simultaneous sorption and biodegradation of fuel oil in contaminated freshwater.</title>
        <authorList>
            <person name="Naloka K."/>
            <person name="Polrit D."/>
            <person name="Muangchinda C."/>
            <person name="Thoetkiattikul H."/>
            <person name="Pinyakong O."/>
        </authorList>
    </citation>
    <scope>NUCLEOTIDE SEQUENCE [LARGE SCALE GENOMIC DNA]</scope>
    <source>
        <strain evidence="1 2">J101</strain>
    </source>
</reference>
<comment type="caution">
    <text evidence="1">The sequence shown here is derived from an EMBL/GenBank/DDBJ whole genome shotgun (WGS) entry which is preliminary data.</text>
</comment>
<dbReference type="Proteomes" id="UP001289645">
    <property type="component" value="Unassembled WGS sequence"/>
</dbReference>
<dbReference type="EMBL" id="JAOXLN010000055">
    <property type="protein sequence ID" value="MDZ5089084.1"/>
    <property type="molecule type" value="Genomic_DNA"/>
</dbReference>
<organism evidence="1 2">
    <name type="scientific">Mycolicibacterium parafortuitum</name>
    <name type="common">Mycobacterium parafortuitum</name>
    <dbReference type="NCBI Taxonomy" id="39692"/>
    <lineage>
        <taxon>Bacteria</taxon>
        <taxon>Bacillati</taxon>
        <taxon>Actinomycetota</taxon>
        <taxon>Actinomycetes</taxon>
        <taxon>Mycobacteriales</taxon>
        <taxon>Mycobacteriaceae</taxon>
        <taxon>Mycolicibacterium</taxon>
    </lineage>
</organism>
<protein>
    <submittedName>
        <fullName evidence="1">Uncharacterized protein</fullName>
    </submittedName>
</protein>
<proteinExistence type="predicted"/>
<gene>
    <name evidence="1" type="ORF">OHX15_27165</name>
</gene>
<sequence>MGAGVVVAVAAAPGIPTAAAIDGDLALNGVYAALSIGNWAKTNEVYIDQLPVRSTWTIESTCSDPQTCAGQVTSDLGWSAPLRYESGMWSVSHEVPNWLPCPDGTAYPGQQLYRFGTTAPGGRSQVGSSVLAGEDVTSGPSGACGVGGPLVIRMPFRLERIGG</sequence>